<keyword evidence="9" id="KW-1185">Reference proteome</keyword>
<dbReference type="EMBL" id="SRPW01003816">
    <property type="protein sequence ID" value="KAG5986000.1"/>
    <property type="molecule type" value="Genomic_DNA"/>
</dbReference>
<keyword evidence="2 6" id="KW-0812">Transmembrane</keyword>
<accession>A0A9P7SW57</accession>
<dbReference type="GO" id="GO:0046943">
    <property type="term" value="F:carboxylic acid transmembrane transporter activity"/>
    <property type="evidence" value="ECO:0007669"/>
    <property type="project" value="TreeGrafter"/>
</dbReference>
<dbReference type="InterPro" id="IPR005829">
    <property type="entry name" value="Sugar_transporter_CS"/>
</dbReference>
<dbReference type="InterPro" id="IPR020846">
    <property type="entry name" value="MFS_dom"/>
</dbReference>
<feature type="transmembrane region" description="Helical" evidence="6">
    <location>
        <begin position="193"/>
        <end position="215"/>
    </location>
</feature>
<sequence>MEKDVPPPPPPPPSVEISRAAPYPGIDHSGEQDEQATPPPVSKTRSIMVVLVGGMALFSDGYNGQMVGYMNPVLAKLHPVEYDSIMKSRVSSAFLVGEVFGMLVFGWMIDRMGRRTGIVWATVCLVLGLVLATAAYGTSVRGRLWMMIIGRGVAGFGAGGEYPTCATSATEAADENEGVRKRRGILSTVGTEFAINMGFIIAGAVAVGVLAAYGWRVGEGVWRICFGLGILMPVSVLFFRLRLINSTQYKRHAMKRHIPYLLVVKRYWKPIVGTSLSWFMYDFVTYPFGIFGSTIIGTLNPSGDLRYDIGYGTVLNLLYIPGTLIGGLLMDRIGRKQTMALGFALWSLMGFIMGGAMDRIITVFPLFVVLYGIFNALGEIGPG</sequence>
<evidence type="ECO:0000256" key="4">
    <source>
        <dbReference type="ARBA" id="ARBA00023136"/>
    </source>
</evidence>
<dbReference type="PROSITE" id="PS50850">
    <property type="entry name" value="MFS"/>
    <property type="match status" value="1"/>
</dbReference>
<gene>
    <name evidence="8" type="ORF">E4U43_005742</name>
</gene>
<dbReference type="OrthoDB" id="2153661at2759"/>
<feature type="transmembrane region" description="Helical" evidence="6">
    <location>
        <begin position="115"/>
        <end position="137"/>
    </location>
</feature>
<dbReference type="GO" id="GO:0005886">
    <property type="term" value="C:plasma membrane"/>
    <property type="evidence" value="ECO:0007669"/>
    <property type="project" value="TreeGrafter"/>
</dbReference>
<evidence type="ECO:0000256" key="5">
    <source>
        <dbReference type="SAM" id="MobiDB-lite"/>
    </source>
</evidence>
<feature type="non-terminal residue" evidence="8">
    <location>
        <position position="1"/>
    </location>
</feature>
<dbReference type="PANTHER" id="PTHR23508:SF10">
    <property type="entry name" value="CARBOXYLIC ACID TRANSPORTER PROTEIN HOMOLOG"/>
    <property type="match status" value="1"/>
</dbReference>
<dbReference type="Proteomes" id="UP000748025">
    <property type="component" value="Unassembled WGS sequence"/>
</dbReference>
<dbReference type="InterPro" id="IPR005828">
    <property type="entry name" value="MFS_sugar_transport-like"/>
</dbReference>
<feature type="transmembrane region" description="Helical" evidence="6">
    <location>
        <begin position="221"/>
        <end position="241"/>
    </location>
</feature>
<feature type="compositionally biased region" description="Pro residues" evidence="5">
    <location>
        <begin position="1"/>
        <end position="14"/>
    </location>
</feature>
<feature type="transmembrane region" description="Helical" evidence="6">
    <location>
        <begin position="90"/>
        <end position="109"/>
    </location>
</feature>
<keyword evidence="4 6" id="KW-0472">Membrane</keyword>
<evidence type="ECO:0000259" key="7">
    <source>
        <dbReference type="PROSITE" id="PS50850"/>
    </source>
</evidence>
<reference evidence="8" key="1">
    <citation type="journal article" date="2020" name="bioRxiv">
        <title>Whole genome comparisons of ergot fungi reveals the divergence and evolution of species within the genus Claviceps are the result of varying mechanisms driving genome evolution and host range expansion.</title>
        <authorList>
            <person name="Wyka S.A."/>
            <person name="Mondo S.J."/>
            <person name="Liu M."/>
            <person name="Dettman J."/>
            <person name="Nalam V."/>
            <person name="Broders K.D."/>
        </authorList>
    </citation>
    <scope>NUCLEOTIDE SEQUENCE</scope>
    <source>
        <strain evidence="8">CCC 602</strain>
    </source>
</reference>
<feature type="transmembrane region" description="Helical" evidence="6">
    <location>
        <begin position="47"/>
        <end position="69"/>
    </location>
</feature>
<organism evidence="8 9">
    <name type="scientific">Claviceps pusilla</name>
    <dbReference type="NCBI Taxonomy" id="123648"/>
    <lineage>
        <taxon>Eukaryota</taxon>
        <taxon>Fungi</taxon>
        <taxon>Dikarya</taxon>
        <taxon>Ascomycota</taxon>
        <taxon>Pezizomycotina</taxon>
        <taxon>Sordariomycetes</taxon>
        <taxon>Hypocreomycetidae</taxon>
        <taxon>Hypocreales</taxon>
        <taxon>Clavicipitaceae</taxon>
        <taxon>Claviceps</taxon>
    </lineage>
</organism>
<dbReference type="Gene3D" id="1.20.1250.20">
    <property type="entry name" value="MFS general substrate transporter like domains"/>
    <property type="match status" value="1"/>
</dbReference>
<evidence type="ECO:0000256" key="1">
    <source>
        <dbReference type="ARBA" id="ARBA00004141"/>
    </source>
</evidence>
<name>A0A9P7SW57_9HYPO</name>
<protein>
    <recommendedName>
        <fullName evidence="7">Major facilitator superfamily (MFS) profile domain-containing protein</fullName>
    </recommendedName>
</protein>
<dbReference type="InterPro" id="IPR036259">
    <property type="entry name" value="MFS_trans_sf"/>
</dbReference>
<dbReference type="Pfam" id="PF00083">
    <property type="entry name" value="Sugar_tr"/>
    <property type="match status" value="1"/>
</dbReference>
<feature type="domain" description="Major facilitator superfamily (MFS) profile" evidence="7">
    <location>
        <begin position="49"/>
        <end position="383"/>
    </location>
</feature>
<feature type="transmembrane region" description="Helical" evidence="6">
    <location>
        <begin position="309"/>
        <end position="329"/>
    </location>
</feature>
<feature type="transmembrane region" description="Helical" evidence="6">
    <location>
        <begin position="276"/>
        <end position="297"/>
    </location>
</feature>
<dbReference type="AlphaFoldDB" id="A0A9P7SW57"/>
<keyword evidence="3 6" id="KW-1133">Transmembrane helix</keyword>
<evidence type="ECO:0000256" key="3">
    <source>
        <dbReference type="ARBA" id="ARBA00022989"/>
    </source>
</evidence>
<dbReference type="SUPFAM" id="SSF103473">
    <property type="entry name" value="MFS general substrate transporter"/>
    <property type="match status" value="1"/>
</dbReference>
<feature type="region of interest" description="Disordered" evidence="5">
    <location>
        <begin position="1"/>
        <end position="41"/>
    </location>
</feature>
<evidence type="ECO:0000256" key="2">
    <source>
        <dbReference type="ARBA" id="ARBA00022692"/>
    </source>
</evidence>
<dbReference type="PANTHER" id="PTHR23508">
    <property type="entry name" value="CARBOXYLIC ACID TRANSPORTER PROTEIN HOMOLOG"/>
    <property type="match status" value="1"/>
</dbReference>
<feature type="transmembrane region" description="Helical" evidence="6">
    <location>
        <begin position="341"/>
        <end position="374"/>
    </location>
</feature>
<dbReference type="PROSITE" id="PS00216">
    <property type="entry name" value="SUGAR_TRANSPORT_1"/>
    <property type="match status" value="1"/>
</dbReference>
<proteinExistence type="predicted"/>
<comment type="subcellular location">
    <subcellularLocation>
        <location evidence="1">Membrane</location>
        <topology evidence="1">Multi-pass membrane protein</topology>
    </subcellularLocation>
</comment>
<comment type="caution">
    <text evidence="8">The sequence shown here is derived from an EMBL/GenBank/DDBJ whole genome shotgun (WGS) entry which is preliminary data.</text>
</comment>
<evidence type="ECO:0000256" key="6">
    <source>
        <dbReference type="SAM" id="Phobius"/>
    </source>
</evidence>
<evidence type="ECO:0000313" key="9">
    <source>
        <dbReference type="Proteomes" id="UP000748025"/>
    </source>
</evidence>
<evidence type="ECO:0000313" key="8">
    <source>
        <dbReference type="EMBL" id="KAG5986000.1"/>
    </source>
</evidence>